<gene>
    <name evidence="1" type="ORF">SDC9_132960</name>
</gene>
<organism evidence="1">
    <name type="scientific">bioreactor metagenome</name>
    <dbReference type="NCBI Taxonomy" id="1076179"/>
    <lineage>
        <taxon>unclassified sequences</taxon>
        <taxon>metagenomes</taxon>
        <taxon>ecological metagenomes</taxon>
    </lineage>
</organism>
<name>A0A645D9L0_9ZZZZ</name>
<dbReference type="AlphaFoldDB" id="A0A645D9L0"/>
<accession>A0A645D9L0</accession>
<sequence length="98" mass="11185">MPAVLAPTSLHQAMHQYNIYIPGAELLAVTVQGFLYRNVFVRSVFIRPDLCQQGDFFTGEVFYCFTDIRVRSVRVGHIEEPDTSLVGMVSYLDKFLHT</sequence>
<dbReference type="EMBL" id="VSSQ01034062">
    <property type="protein sequence ID" value="MPM85877.1"/>
    <property type="molecule type" value="Genomic_DNA"/>
</dbReference>
<protein>
    <submittedName>
        <fullName evidence="1">Uncharacterized protein</fullName>
    </submittedName>
</protein>
<evidence type="ECO:0000313" key="1">
    <source>
        <dbReference type="EMBL" id="MPM85877.1"/>
    </source>
</evidence>
<reference evidence="1" key="1">
    <citation type="submission" date="2019-08" db="EMBL/GenBank/DDBJ databases">
        <authorList>
            <person name="Kucharzyk K."/>
            <person name="Murdoch R.W."/>
            <person name="Higgins S."/>
            <person name="Loffler F."/>
        </authorList>
    </citation>
    <scope>NUCLEOTIDE SEQUENCE</scope>
</reference>
<comment type="caution">
    <text evidence="1">The sequence shown here is derived from an EMBL/GenBank/DDBJ whole genome shotgun (WGS) entry which is preliminary data.</text>
</comment>
<proteinExistence type="predicted"/>